<dbReference type="EMBL" id="SOZE01000011">
    <property type="protein sequence ID" value="TFF37228.1"/>
    <property type="molecule type" value="Genomic_DNA"/>
</dbReference>
<dbReference type="OrthoDB" id="758637at2"/>
<evidence type="ECO:0000313" key="1">
    <source>
        <dbReference type="EMBL" id="TFF37228.1"/>
    </source>
</evidence>
<accession>A0A4Y8SEA6</accession>
<dbReference type="AlphaFoldDB" id="A0A4Y8SEA6"/>
<sequence>MIDQKSEIVVAFEKYKTIIFNVDVDLNFWTGFVSTSIVNFQQRTDIGDEIYEAGFAVYDWDIPMAAGYLKMNPLTRMIRKSELDQQRLNFFAWIRNLAVLKSYNALELLLIDALWIIYFPAEKAPSSSKKAADNIQNKIKEQLSLFGLPIDSKNNRHLIEFLKHKVPDYSRYLNSPLNIDLTTTWGNYFEMISVLRNIIAHQGTIINTDTLNEIKSKAKDIFQRHFKVVKDDFNDNHLQPKEIAFSHFVSIINTFALNTIKFASGEVDFGFLNMQ</sequence>
<gene>
    <name evidence="1" type="ORF">E2R66_12370</name>
</gene>
<reference evidence="1 2" key="1">
    <citation type="journal article" date="2017" name="Int. J. Syst. Evol. Microbiol.">
        <title>Mucilaginibacterpsychrotolerans sp. nov., isolated from peatlands.</title>
        <authorList>
            <person name="Deng Y."/>
            <person name="Shen L."/>
            <person name="Xu B."/>
            <person name="Liu Y."/>
            <person name="Gu Z."/>
            <person name="Liu H."/>
            <person name="Zhou Y."/>
        </authorList>
    </citation>
    <scope>NUCLEOTIDE SEQUENCE [LARGE SCALE GENOMIC DNA]</scope>
    <source>
        <strain evidence="1 2">NH7-4</strain>
    </source>
</reference>
<keyword evidence="2" id="KW-1185">Reference proteome</keyword>
<proteinExistence type="predicted"/>
<dbReference type="RefSeq" id="WP_133231377.1">
    <property type="nucleotide sequence ID" value="NZ_SOZE01000011.1"/>
</dbReference>
<evidence type="ECO:0000313" key="2">
    <source>
        <dbReference type="Proteomes" id="UP000297540"/>
    </source>
</evidence>
<protein>
    <submittedName>
        <fullName evidence="1">Uncharacterized protein</fullName>
    </submittedName>
</protein>
<organism evidence="1 2">
    <name type="scientific">Mucilaginibacter psychrotolerans</name>
    <dbReference type="NCBI Taxonomy" id="1524096"/>
    <lineage>
        <taxon>Bacteria</taxon>
        <taxon>Pseudomonadati</taxon>
        <taxon>Bacteroidota</taxon>
        <taxon>Sphingobacteriia</taxon>
        <taxon>Sphingobacteriales</taxon>
        <taxon>Sphingobacteriaceae</taxon>
        <taxon>Mucilaginibacter</taxon>
    </lineage>
</organism>
<dbReference type="Proteomes" id="UP000297540">
    <property type="component" value="Unassembled WGS sequence"/>
</dbReference>
<comment type="caution">
    <text evidence="1">The sequence shown here is derived from an EMBL/GenBank/DDBJ whole genome shotgun (WGS) entry which is preliminary data.</text>
</comment>
<name>A0A4Y8SEA6_9SPHI</name>